<accession>A0A816WKC8</accession>
<protein>
    <recommendedName>
        <fullName evidence="1">DDE-1 domain-containing protein</fullName>
    </recommendedName>
</protein>
<evidence type="ECO:0000313" key="3">
    <source>
        <dbReference type="Proteomes" id="UP000663824"/>
    </source>
</evidence>
<dbReference type="InterPro" id="IPR036397">
    <property type="entry name" value="RNaseH_sf"/>
</dbReference>
<dbReference type="InterPro" id="IPR050863">
    <property type="entry name" value="CenT-Element_Derived"/>
</dbReference>
<comment type="caution">
    <text evidence="2">The sequence shown here is derived from an EMBL/GenBank/DDBJ whole genome shotgun (WGS) entry which is preliminary data.</text>
</comment>
<dbReference type="Proteomes" id="UP000663824">
    <property type="component" value="Unassembled WGS sequence"/>
</dbReference>
<dbReference type="PANTHER" id="PTHR19303">
    <property type="entry name" value="TRANSPOSON"/>
    <property type="match status" value="1"/>
</dbReference>
<dbReference type="EMBL" id="CAJNRE010015182">
    <property type="protein sequence ID" value="CAF2134970.1"/>
    <property type="molecule type" value="Genomic_DNA"/>
</dbReference>
<dbReference type="GO" id="GO:0005634">
    <property type="term" value="C:nucleus"/>
    <property type="evidence" value="ECO:0007669"/>
    <property type="project" value="TreeGrafter"/>
</dbReference>
<dbReference type="AlphaFoldDB" id="A0A816WKC8"/>
<evidence type="ECO:0000259" key="1">
    <source>
        <dbReference type="Pfam" id="PF03184"/>
    </source>
</evidence>
<reference evidence="2" key="1">
    <citation type="submission" date="2021-02" db="EMBL/GenBank/DDBJ databases">
        <authorList>
            <person name="Nowell W R."/>
        </authorList>
    </citation>
    <scope>NUCLEOTIDE SEQUENCE</scope>
</reference>
<evidence type="ECO:0000313" key="2">
    <source>
        <dbReference type="EMBL" id="CAF2134970.1"/>
    </source>
</evidence>
<dbReference type="PANTHER" id="PTHR19303:SF74">
    <property type="entry name" value="POGO TRANSPOSABLE ELEMENT WITH KRAB DOMAIN"/>
    <property type="match status" value="1"/>
</dbReference>
<feature type="domain" description="DDE-1" evidence="1">
    <location>
        <begin position="196"/>
        <end position="357"/>
    </location>
</feature>
<organism evidence="2 3">
    <name type="scientific">Rotaria magnacalcarata</name>
    <dbReference type="NCBI Taxonomy" id="392030"/>
    <lineage>
        <taxon>Eukaryota</taxon>
        <taxon>Metazoa</taxon>
        <taxon>Spiralia</taxon>
        <taxon>Gnathifera</taxon>
        <taxon>Rotifera</taxon>
        <taxon>Eurotatoria</taxon>
        <taxon>Bdelloidea</taxon>
        <taxon>Philodinida</taxon>
        <taxon>Philodinidae</taxon>
        <taxon>Rotaria</taxon>
    </lineage>
</organism>
<sequence>MSKKYTHQALVDAVASDMNSRAASIEFKVPASTIRQHRRGSTLNIRAGRSSYLNSNEESHFVSLLQLLPEYGFDVTKTLALQLAAEYFESLEFTTQPGSKWLNSFVKRHSDDIIWKKQEKLERARAEAFTEQNRSGWFKTLKDVLIKHDLFDKPNQIFNADESGFSDKTKGQWVIVNSSCRHAFESNGGTGKDYRTALICIAAGGQVLPPLLIYAGKHLINTWCRGGLEGAHYGVTKKGWINTYMYEYWLENLFIPSTSHLKRPLLLIIDGHASHISLKIVNLLKANQIICLMLPSHSTHALQPLDVAVFNSVKHDWSKLVKNHLREGNKSIKNSDFARLIKNLFIEKAAFSPTRIVSSFARAGKQILIHSTWLKYLNIFLGVWPFDENAMCHKVANNTSIYPTTQSSSIHHVPTNILQPRLVCATPSMSSNSTTISCSSTSSSYSPAVLINKSIDTSTNIDQSPSSSSSLLNLVDPVSTPIHAASQSFPLDLTLNIRSQKRKRFTDHETFRKSLRATVTEGK</sequence>
<name>A0A816WKC8_9BILA</name>
<dbReference type="Pfam" id="PF03184">
    <property type="entry name" value="DDE_1"/>
    <property type="match status" value="1"/>
</dbReference>
<dbReference type="InterPro" id="IPR004875">
    <property type="entry name" value="DDE_SF_endonuclease_dom"/>
</dbReference>
<dbReference type="Gene3D" id="3.30.420.10">
    <property type="entry name" value="Ribonuclease H-like superfamily/Ribonuclease H"/>
    <property type="match status" value="1"/>
</dbReference>
<gene>
    <name evidence="2" type="ORF">MBJ925_LOCUS28341</name>
</gene>
<dbReference type="GO" id="GO:0003677">
    <property type="term" value="F:DNA binding"/>
    <property type="evidence" value="ECO:0007669"/>
    <property type="project" value="TreeGrafter"/>
</dbReference>
<proteinExistence type="predicted"/>